<feature type="region of interest" description="Disordered" evidence="1">
    <location>
        <begin position="381"/>
        <end position="415"/>
    </location>
</feature>
<feature type="domain" description="DUF3991" evidence="2">
    <location>
        <begin position="219"/>
        <end position="285"/>
    </location>
</feature>
<proteinExistence type="predicted"/>
<feature type="compositionally biased region" description="Low complexity" evidence="1">
    <location>
        <begin position="59"/>
        <end position="72"/>
    </location>
</feature>
<comment type="caution">
    <text evidence="3">The sequence shown here is derived from an EMBL/GenBank/DDBJ whole genome shotgun (WGS) entry which is preliminary data.</text>
</comment>
<evidence type="ECO:0000259" key="2">
    <source>
        <dbReference type="Pfam" id="PF13154"/>
    </source>
</evidence>
<dbReference type="Pfam" id="PF13154">
    <property type="entry name" value="DUF3991"/>
    <property type="match status" value="1"/>
</dbReference>
<protein>
    <submittedName>
        <fullName evidence="3">Uncharacterized protein DUF3991</fullName>
    </submittedName>
</protein>
<gene>
    <name evidence="3" type="ORF">C8J28_1551</name>
</gene>
<evidence type="ECO:0000313" key="4">
    <source>
        <dbReference type="Proteomes" id="UP000244060"/>
    </source>
</evidence>
<keyword evidence="4" id="KW-1185">Reference proteome</keyword>
<feature type="region of interest" description="Disordered" evidence="1">
    <location>
        <begin position="59"/>
        <end position="79"/>
    </location>
</feature>
<accession>A0A2T5JIL7</accession>
<organism evidence="3 4">
    <name type="scientific">Cereibacter azotoformans</name>
    <dbReference type="NCBI Taxonomy" id="43057"/>
    <lineage>
        <taxon>Bacteria</taxon>
        <taxon>Pseudomonadati</taxon>
        <taxon>Pseudomonadota</taxon>
        <taxon>Alphaproteobacteria</taxon>
        <taxon>Rhodobacterales</taxon>
        <taxon>Paracoccaceae</taxon>
        <taxon>Cereibacter</taxon>
    </lineage>
</organism>
<evidence type="ECO:0000313" key="3">
    <source>
        <dbReference type="EMBL" id="PTR05926.1"/>
    </source>
</evidence>
<dbReference type="Gene3D" id="3.40.1360.10">
    <property type="match status" value="1"/>
</dbReference>
<sequence length="415" mass="44448">RVQRHYGALARPVAEIDVERPPRLLLDPAAWAARQAERARQAAAPAFARAAEAETARTAQKAAQAGQRAAQGRAERAEADAAKAKAEAKALADQMRELPLPAVLEALGFEQDRHDPLKWKADSFRISVGKGGREGKWFDHLADYGRGGAIDLVGHVMQTDFKGSLAWLAARFGPGAAAADLAAHLRASAEVQVREALAERGPFTPPTPAPENWPRVRRHLIDERALPPRYVDRLHELGDLYADSRRNAVFLCRNPSGAVTGAELKGTLTRDDGSRFGGMSPGSDKEAGAFRVGVGLAKAATLYLVESAIDAISLAKIRAEGGERDFVVASMAGTGSQLRPWLSALAASARRFVGYDNDSAGDRSAAKLAAEGFERLRPELHDWNDDLKAKSKGGGGGKPFDDPEASEPRDHPSPS</sequence>
<dbReference type="Proteomes" id="UP000244060">
    <property type="component" value="Unassembled WGS sequence"/>
</dbReference>
<reference evidence="3 4" key="1">
    <citation type="submission" date="2018-04" db="EMBL/GenBank/DDBJ databases">
        <title>Genomic Encyclopedia of Type Strains, Phase III (KMG-III): the genomes of soil and plant-associated and newly described type strains.</title>
        <authorList>
            <person name="Whitman W."/>
        </authorList>
    </citation>
    <scope>NUCLEOTIDE SEQUENCE [LARGE SCALE GENOMIC DNA]</scope>
    <source>
        <strain evidence="3 4">KA25</strain>
    </source>
</reference>
<dbReference type="EMBL" id="QAOT01000055">
    <property type="protein sequence ID" value="PTR05926.1"/>
    <property type="molecule type" value="Genomic_DNA"/>
</dbReference>
<name>A0A2T5JIL7_9RHOB</name>
<dbReference type="RefSeq" id="WP_146172365.1">
    <property type="nucleotide sequence ID" value="NZ_QAOT01000055.1"/>
</dbReference>
<dbReference type="Pfam" id="PF13155">
    <property type="entry name" value="Toprim_2"/>
    <property type="match status" value="1"/>
</dbReference>
<feature type="non-terminal residue" evidence="3">
    <location>
        <position position="1"/>
    </location>
</feature>
<dbReference type="AlphaFoldDB" id="A0A2T5JIL7"/>
<dbReference type="InterPro" id="IPR025054">
    <property type="entry name" value="DUF3991"/>
</dbReference>
<dbReference type="OrthoDB" id="5757175at2"/>
<evidence type="ECO:0000256" key="1">
    <source>
        <dbReference type="SAM" id="MobiDB-lite"/>
    </source>
</evidence>
<feature type="compositionally biased region" description="Basic and acidic residues" evidence="1">
    <location>
        <begin position="406"/>
        <end position="415"/>
    </location>
</feature>